<evidence type="ECO:0000256" key="9">
    <source>
        <dbReference type="ARBA" id="ARBA00022842"/>
    </source>
</evidence>
<dbReference type="GO" id="GO:0005737">
    <property type="term" value="C:cytoplasm"/>
    <property type="evidence" value="ECO:0007669"/>
    <property type="project" value="TreeGrafter"/>
</dbReference>
<evidence type="ECO:0000256" key="5">
    <source>
        <dbReference type="ARBA" id="ARBA00022705"/>
    </source>
</evidence>
<keyword evidence="11 12" id="KW-0804">Transcription</keyword>
<comment type="cofactor">
    <cofactor evidence="12 13 14">
        <name>Zn(2+)</name>
        <dbReference type="ChEBI" id="CHEBI:29105"/>
    </cofactor>
    <text evidence="12 13 14">Binds 1 zinc ion per monomer.</text>
</comment>
<comment type="caution">
    <text evidence="16">The sequence shown here is derived from an EMBL/GenBank/DDBJ whole genome shotgun (WGS) entry which is preliminary data.</text>
</comment>
<dbReference type="GO" id="GO:1990077">
    <property type="term" value="C:primosome complex"/>
    <property type="evidence" value="ECO:0007669"/>
    <property type="project" value="UniProtKB-KW"/>
</dbReference>
<dbReference type="GO" id="GO:0003899">
    <property type="term" value="F:DNA-directed RNA polymerase activity"/>
    <property type="evidence" value="ECO:0007669"/>
    <property type="project" value="UniProtKB-UniRule"/>
</dbReference>
<dbReference type="Pfam" id="PF08275">
    <property type="entry name" value="DNAG_N"/>
    <property type="match status" value="1"/>
</dbReference>
<evidence type="ECO:0000256" key="2">
    <source>
        <dbReference type="ARBA" id="ARBA00022515"/>
    </source>
</evidence>
<dbReference type="InterPro" id="IPR030846">
    <property type="entry name" value="DnaG_bac"/>
</dbReference>
<dbReference type="AlphaFoldDB" id="A7VZA5"/>
<evidence type="ECO:0000256" key="13">
    <source>
        <dbReference type="PIRNR" id="PIRNR002811"/>
    </source>
</evidence>
<protein>
    <recommendedName>
        <fullName evidence="12 13">DNA primase</fullName>
        <ecNumber evidence="12">2.7.7.101</ecNumber>
    </recommendedName>
</protein>
<dbReference type="Proteomes" id="UP000003490">
    <property type="component" value="Unassembled WGS sequence"/>
</dbReference>
<dbReference type="InterPro" id="IPR050219">
    <property type="entry name" value="DnaG_primase"/>
</dbReference>
<dbReference type="Gene3D" id="3.40.1360.10">
    <property type="match status" value="1"/>
</dbReference>
<dbReference type="HAMAP" id="MF_00974">
    <property type="entry name" value="DNA_primase_DnaG"/>
    <property type="match status" value="1"/>
</dbReference>
<dbReference type="EC" id="2.7.7.101" evidence="12"/>
<dbReference type="InterPro" id="IPR019475">
    <property type="entry name" value="DNA_primase_DnaB-bd"/>
</dbReference>
<dbReference type="NCBIfam" id="TIGR01391">
    <property type="entry name" value="dnaG"/>
    <property type="match status" value="1"/>
</dbReference>
<evidence type="ECO:0000256" key="4">
    <source>
        <dbReference type="ARBA" id="ARBA00022695"/>
    </source>
</evidence>
<evidence type="ECO:0000256" key="3">
    <source>
        <dbReference type="ARBA" id="ARBA00022679"/>
    </source>
</evidence>
<dbReference type="InterPro" id="IPR006295">
    <property type="entry name" value="DNA_primase_DnaG"/>
</dbReference>
<comment type="similarity">
    <text evidence="12 13">Belongs to the DnaG primase family.</text>
</comment>
<dbReference type="PANTHER" id="PTHR30313:SF2">
    <property type="entry name" value="DNA PRIMASE"/>
    <property type="match status" value="1"/>
</dbReference>
<dbReference type="InterPro" id="IPR007693">
    <property type="entry name" value="DNA_helicase_DnaB-like_N"/>
</dbReference>
<dbReference type="GO" id="GO:0003677">
    <property type="term" value="F:DNA binding"/>
    <property type="evidence" value="ECO:0007669"/>
    <property type="project" value="UniProtKB-KW"/>
</dbReference>
<dbReference type="InterPro" id="IPR036977">
    <property type="entry name" value="DNA_primase_Znf_CHC2"/>
</dbReference>
<dbReference type="GO" id="GO:0008270">
    <property type="term" value="F:zinc ion binding"/>
    <property type="evidence" value="ECO:0007669"/>
    <property type="project" value="UniProtKB-UniRule"/>
</dbReference>
<dbReference type="Gene3D" id="3.90.980.10">
    <property type="entry name" value="DNA primase, catalytic core, N-terminal domain"/>
    <property type="match status" value="1"/>
</dbReference>
<keyword evidence="10 12" id="KW-0238">DNA-binding</keyword>
<dbReference type="Pfam" id="PF00772">
    <property type="entry name" value="DnaB"/>
    <property type="match status" value="1"/>
</dbReference>
<dbReference type="InterPro" id="IPR037068">
    <property type="entry name" value="DNA_primase_core_N_sf"/>
</dbReference>
<dbReference type="SMART" id="SM00400">
    <property type="entry name" value="ZnF_CHCC"/>
    <property type="match status" value="1"/>
</dbReference>
<evidence type="ECO:0000256" key="11">
    <source>
        <dbReference type="ARBA" id="ARBA00023163"/>
    </source>
</evidence>
<dbReference type="Gene3D" id="3.90.580.10">
    <property type="entry name" value="Zinc finger, CHC2-type domain"/>
    <property type="match status" value="1"/>
</dbReference>
<gene>
    <name evidence="12 16" type="primary">dnaG</name>
    <name evidence="16" type="ORF">CLOLEP_03934</name>
</gene>
<evidence type="ECO:0000256" key="14">
    <source>
        <dbReference type="PIRSR" id="PIRSR002811-1"/>
    </source>
</evidence>
<dbReference type="PROSITE" id="PS50880">
    <property type="entry name" value="TOPRIM"/>
    <property type="match status" value="1"/>
</dbReference>
<keyword evidence="9" id="KW-0460">Magnesium</keyword>
<dbReference type="InterPro" id="IPR034151">
    <property type="entry name" value="TOPRIM_DnaG_bac"/>
</dbReference>
<keyword evidence="7 12" id="KW-0863">Zinc-finger</keyword>
<dbReference type="eggNOG" id="COG0358">
    <property type="taxonomic scope" value="Bacteria"/>
</dbReference>
<dbReference type="HOGENOM" id="CLU_013501_3_3_9"/>
<keyword evidence="5 12" id="KW-0235">DNA replication</keyword>
<dbReference type="SMART" id="SM00493">
    <property type="entry name" value="TOPRIM"/>
    <property type="match status" value="1"/>
</dbReference>
<keyword evidence="2 12" id="KW-0639">Primosome</keyword>
<feature type="domain" description="Toprim" evidence="15">
    <location>
        <begin position="261"/>
        <end position="342"/>
    </location>
</feature>
<comment type="function">
    <text evidence="12 13">RNA polymerase that catalyzes the synthesis of short RNA molecules used as primers for DNA polymerase during DNA replication.</text>
</comment>
<reference evidence="16 17" key="1">
    <citation type="submission" date="2007-08" db="EMBL/GenBank/DDBJ databases">
        <title>Draft genome sequence of Clostridium leptum (DSM 753).</title>
        <authorList>
            <person name="Sudarsanam P."/>
            <person name="Ley R."/>
            <person name="Guruge J."/>
            <person name="Turnbaugh P.J."/>
            <person name="Mahowald M."/>
            <person name="Liep D."/>
            <person name="Gordon J."/>
        </authorList>
    </citation>
    <scope>NUCLEOTIDE SEQUENCE [LARGE SCALE GENOMIC DNA]</scope>
    <source>
        <strain evidence="16 17">DSM 753</strain>
    </source>
</reference>
<keyword evidence="1 12" id="KW-0240">DNA-directed RNA polymerase</keyword>
<dbReference type="Gene3D" id="1.10.860.10">
    <property type="entry name" value="DNAb Helicase, Chain A"/>
    <property type="match status" value="1"/>
</dbReference>
<proteinExistence type="inferred from homology"/>
<evidence type="ECO:0000256" key="12">
    <source>
        <dbReference type="HAMAP-Rule" id="MF_00974"/>
    </source>
</evidence>
<dbReference type="InterPro" id="IPR002694">
    <property type="entry name" value="Znf_CHC2"/>
</dbReference>
<evidence type="ECO:0000313" key="17">
    <source>
        <dbReference type="Proteomes" id="UP000003490"/>
    </source>
</evidence>
<evidence type="ECO:0000256" key="1">
    <source>
        <dbReference type="ARBA" id="ARBA00022478"/>
    </source>
</evidence>
<keyword evidence="6 12" id="KW-0479">Metal-binding</keyword>
<evidence type="ECO:0000256" key="10">
    <source>
        <dbReference type="ARBA" id="ARBA00023125"/>
    </source>
</evidence>
<evidence type="ECO:0000256" key="6">
    <source>
        <dbReference type="ARBA" id="ARBA00022723"/>
    </source>
</evidence>
<dbReference type="Pfam" id="PF13155">
    <property type="entry name" value="Toprim_2"/>
    <property type="match status" value="1"/>
</dbReference>
<evidence type="ECO:0000256" key="7">
    <source>
        <dbReference type="ARBA" id="ARBA00022771"/>
    </source>
</evidence>
<evidence type="ECO:0000256" key="8">
    <source>
        <dbReference type="ARBA" id="ARBA00022833"/>
    </source>
</evidence>
<reference evidence="16 17" key="2">
    <citation type="submission" date="2007-08" db="EMBL/GenBank/DDBJ databases">
        <authorList>
            <person name="Fulton L."/>
            <person name="Clifton S."/>
            <person name="Fulton B."/>
            <person name="Xu J."/>
            <person name="Minx P."/>
            <person name="Pepin K.H."/>
            <person name="Johnson M."/>
            <person name="Thiruvilangam P."/>
            <person name="Bhonagiri V."/>
            <person name="Nash W.E."/>
            <person name="Wang C."/>
            <person name="Mardis E.R."/>
            <person name="Wilson R.K."/>
        </authorList>
    </citation>
    <scope>NUCLEOTIDE SEQUENCE [LARGE SCALE GENOMIC DNA]</scope>
    <source>
        <strain evidence="16 17">DSM 753</strain>
    </source>
</reference>
<keyword evidence="4 12" id="KW-0548">Nucleotidyltransferase</keyword>
<dbReference type="InterPro" id="IPR036185">
    <property type="entry name" value="DNA_heli_DnaB-like_N_sf"/>
</dbReference>
<dbReference type="GO" id="GO:0005524">
    <property type="term" value="F:ATP binding"/>
    <property type="evidence" value="ECO:0007669"/>
    <property type="project" value="InterPro"/>
</dbReference>
<feature type="zinc finger region" description="CHC2-type" evidence="12 14">
    <location>
        <begin position="45"/>
        <end position="69"/>
    </location>
</feature>
<dbReference type="EMBL" id="ABCB02000021">
    <property type="protein sequence ID" value="EDO59883.1"/>
    <property type="molecule type" value="Genomic_DNA"/>
</dbReference>
<evidence type="ECO:0000313" key="16">
    <source>
        <dbReference type="EMBL" id="EDO59883.1"/>
    </source>
</evidence>
<dbReference type="InterPro" id="IPR016136">
    <property type="entry name" value="DNA_helicase_N/primase_C"/>
</dbReference>
<organism evidence="16 17">
    <name type="scientific">[Clostridium] leptum DSM 753</name>
    <dbReference type="NCBI Taxonomy" id="428125"/>
    <lineage>
        <taxon>Bacteria</taxon>
        <taxon>Bacillati</taxon>
        <taxon>Bacillota</taxon>
        <taxon>Clostridia</taxon>
        <taxon>Eubacteriales</taxon>
        <taxon>Oscillospiraceae</taxon>
        <taxon>Oscillospiraceae incertae sedis</taxon>
    </lineage>
</organism>
<dbReference type="Pfam" id="PF10410">
    <property type="entry name" value="DnaB_bind"/>
    <property type="match status" value="1"/>
</dbReference>
<dbReference type="FunFam" id="3.90.580.10:FF:000001">
    <property type="entry name" value="DNA primase"/>
    <property type="match status" value="1"/>
</dbReference>
<comment type="subunit">
    <text evidence="12">Monomer. Interacts with DnaB.</text>
</comment>
<dbReference type="GO" id="GO:0003678">
    <property type="term" value="F:DNA helicase activity"/>
    <property type="evidence" value="ECO:0007669"/>
    <property type="project" value="InterPro"/>
</dbReference>
<accession>A7VZA5</accession>
<dbReference type="InterPro" id="IPR013264">
    <property type="entry name" value="DNAG_N"/>
</dbReference>
<dbReference type="CDD" id="cd03364">
    <property type="entry name" value="TOPRIM_DnaG_primases"/>
    <property type="match status" value="1"/>
</dbReference>
<dbReference type="PIRSF" id="PIRSF002811">
    <property type="entry name" value="DnaG"/>
    <property type="match status" value="1"/>
</dbReference>
<dbReference type="GO" id="GO:0006269">
    <property type="term" value="P:DNA replication, synthesis of primer"/>
    <property type="evidence" value="ECO:0007669"/>
    <property type="project" value="UniProtKB-UniRule"/>
</dbReference>
<keyword evidence="8 12" id="KW-0862">Zinc</keyword>
<dbReference type="Pfam" id="PF01807">
    <property type="entry name" value="Zn_ribbon_DnaG"/>
    <property type="match status" value="1"/>
</dbReference>
<comment type="catalytic activity">
    <reaction evidence="12">
        <text>ssDNA + n NTP = ssDNA/pppN(pN)n-1 hybrid + (n-1) diphosphate.</text>
        <dbReference type="EC" id="2.7.7.101"/>
    </reaction>
</comment>
<comment type="domain">
    <text evidence="12">Contains an N-terminal zinc-binding domain, a central core domain that contains the primase activity, and a C-terminal DnaB-binding domain.</text>
</comment>
<keyword evidence="3 12" id="KW-0808">Transferase</keyword>
<dbReference type="InterPro" id="IPR006171">
    <property type="entry name" value="TOPRIM_dom"/>
</dbReference>
<dbReference type="SUPFAM" id="SSF56731">
    <property type="entry name" value="DNA primase core"/>
    <property type="match status" value="1"/>
</dbReference>
<evidence type="ECO:0000259" key="15">
    <source>
        <dbReference type="PROSITE" id="PS50880"/>
    </source>
</evidence>
<sequence>MEERRADMRLPDSFLQELKDRNNILDVVSGYVNLKRSGRTMSGLCPFHGEKTPSFHVNAEQGYFHCFGCGAGGDVITFIRKIENLDYIDAVKFLAQRAGMELPEDGRDEAAAHIRGRIYEANREAARFFHRCLYSEEGKNALAYLRGRGLTERTIKHFGLGYSPNSRYALVRQLRSLGFRDEEIIRANLGFQGRYGSKGALDRFADRVMFPIIDLRGNVIGFGGRIMTDQKPKYLNTSDTMVFNKSQNLYALNFAKNAGEKRLILAEGYMDVIALHQAGFPTAVATLGTSLTTEQARLIARYAQEAVICYDSDGAGQKATARAIPMLREAGLLVRVLTVTGGKDPDEFIRSHGDQGPARFKQLLEASGNDVEYRLQKAANGLDLSQPDGKIAYLTACVSILATLDSKIEQEVYAGRIAAEVEIEKSSVMAQVEKQMRKRRRDQSVQEFREIQKATSGFGDAVNPQKSQNLRAANAEEALTAYVINNPDMANNIEKWIRPDDFVTDFNRRVYETVTGRIRENRPVSPTDLTQDFSEQEMSRIAGMLYKASVGGETLEAAKDYCKIIKQEKSSAKLREPLEDDEAKRLFEEIQKNKLGK</sequence>
<name>A7VZA5_9FIRM</name>
<dbReference type="SUPFAM" id="SSF57783">
    <property type="entry name" value="Zinc beta-ribbon"/>
    <property type="match status" value="1"/>
</dbReference>
<dbReference type="PANTHER" id="PTHR30313">
    <property type="entry name" value="DNA PRIMASE"/>
    <property type="match status" value="1"/>
</dbReference>
<dbReference type="SUPFAM" id="SSF48024">
    <property type="entry name" value="N-terminal domain of DnaB helicase"/>
    <property type="match status" value="1"/>
</dbReference>
<dbReference type="GO" id="GO:0000428">
    <property type="term" value="C:DNA-directed RNA polymerase complex"/>
    <property type="evidence" value="ECO:0007669"/>
    <property type="project" value="UniProtKB-KW"/>
</dbReference>